<dbReference type="OrthoDB" id="9806130at2"/>
<dbReference type="InterPro" id="IPR036890">
    <property type="entry name" value="HATPase_C_sf"/>
</dbReference>
<dbReference type="InterPro" id="IPR050351">
    <property type="entry name" value="BphY/WalK/GraS-like"/>
</dbReference>
<dbReference type="GO" id="GO:0004721">
    <property type="term" value="F:phosphoprotein phosphatase activity"/>
    <property type="evidence" value="ECO:0007669"/>
    <property type="project" value="TreeGrafter"/>
</dbReference>
<keyword evidence="5 10" id="KW-0808">Transferase</keyword>
<evidence type="ECO:0000256" key="2">
    <source>
        <dbReference type="ARBA" id="ARBA00004370"/>
    </source>
</evidence>
<evidence type="ECO:0000256" key="6">
    <source>
        <dbReference type="ARBA" id="ARBA00022777"/>
    </source>
</evidence>
<dbReference type="InterPro" id="IPR036097">
    <property type="entry name" value="HisK_dim/P_sf"/>
</dbReference>
<dbReference type="SMART" id="SM00388">
    <property type="entry name" value="HisKA"/>
    <property type="match status" value="1"/>
</dbReference>
<name>A0A174TIY4_9FIRM</name>
<dbReference type="CDD" id="cd00082">
    <property type="entry name" value="HisKA"/>
    <property type="match status" value="1"/>
</dbReference>
<evidence type="ECO:0000256" key="4">
    <source>
        <dbReference type="ARBA" id="ARBA00022553"/>
    </source>
</evidence>
<dbReference type="EMBL" id="CZAW01000068">
    <property type="protein sequence ID" value="CUQ07808.1"/>
    <property type="molecule type" value="Genomic_DNA"/>
</dbReference>
<keyword evidence="8" id="KW-0812">Transmembrane</keyword>
<feature type="domain" description="Histidine kinase" evidence="9">
    <location>
        <begin position="195"/>
        <end position="409"/>
    </location>
</feature>
<dbReference type="PROSITE" id="PS50109">
    <property type="entry name" value="HIS_KIN"/>
    <property type="match status" value="1"/>
</dbReference>
<dbReference type="GO" id="GO:0016036">
    <property type="term" value="P:cellular response to phosphate starvation"/>
    <property type="evidence" value="ECO:0007669"/>
    <property type="project" value="TreeGrafter"/>
</dbReference>
<evidence type="ECO:0000259" key="9">
    <source>
        <dbReference type="PROSITE" id="PS50109"/>
    </source>
</evidence>
<evidence type="ECO:0000313" key="11">
    <source>
        <dbReference type="Proteomes" id="UP000095712"/>
    </source>
</evidence>
<dbReference type="Pfam" id="PF00512">
    <property type="entry name" value="HisKA"/>
    <property type="match status" value="1"/>
</dbReference>
<dbReference type="SMART" id="SM00387">
    <property type="entry name" value="HATPase_c"/>
    <property type="match status" value="1"/>
</dbReference>
<dbReference type="Gene3D" id="1.10.287.130">
    <property type="match status" value="1"/>
</dbReference>
<sequence length="409" mass="46259">MSIFRDKQIKHFLIFVAIYNILLVGIASWFYQNQIAETKSMFVEHDTAIISSLLEQGVSNEVIATAIFNTEVSTNGTELLKFLGIGENSIGNSLPYFSQFHHYSLIKICFIGIVLIFVLLLGIFVFLWSRNQLFQQAGKVINNYIQNDYSYHLPQNSEGEIFRVFASVEQLATMLQSQKETEHRTKEFLKNTISDISHQLKTPLAALAMYQEIIEAEPDNVETVKEFSTKIGAALKRMEQLILSMLKITRLDTGNIVFEKTLYPVKEVVENAINELTTRAIHEEKQIIIYGEPNQMLICDMDWTGEAIGNLVKNALDHTEPGKTIHITWEKSPTMLRIFVSDNGNGIAPEDIHHIFKRFYRSKHSLDTPGIGLGLPLAKSIIEGQGGLISVQSDLHRGTTFTISFLTKS</sequence>
<dbReference type="CDD" id="cd00075">
    <property type="entry name" value="HATPase"/>
    <property type="match status" value="1"/>
</dbReference>
<dbReference type="EC" id="2.7.13.3" evidence="3"/>
<dbReference type="SUPFAM" id="SSF47384">
    <property type="entry name" value="Homodimeric domain of signal transducing histidine kinase"/>
    <property type="match status" value="1"/>
</dbReference>
<dbReference type="Gene3D" id="3.30.565.10">
    <property type="entry name" value="Histidine kinase-like ATPase, C-terminal domain"/>
    <property type="match status" value="1"/>
</dbReference>
<keyword evidence="8" id="KW-0472">Membrane</keyword>
<dbReference type="SUPFAM" id="SSF55874">
    <property type="entry name" value="ATPase domain of HSP90 chaperone/DNA topoisomerase II/histidine kinase"/>
    <property type="match status" value="1"/>
</dbReference>
<feature type="transmembrane region" description="Helical" evidence="8">
    <location>
        <begin position="12"/>
        <end position="31"/>
    </location>
</feature>
<dbReference type="GO" id="GO:0000155">
    <property type="term" value="F:phosphorelay sensor kinase activity"/>
    <property type="evidence" value="ECO:0007669"/>
    <property type="project" value="InterPro"/>
</dbReference>
<protein>
    <recommendedName>
        <fullName evidence="3">histidine kinase</fullName>
        <ecNumber evidence="3">2.7.13.3</ecNumber>
    </recommendedName>
</protein>
<dbReference type="AlphaFoldDB" id="A0A174TIY4"/>
<dbReference type="PANTHER" id="PTHR45453:SF1">
    <property type="entry name" value="PHOSPHATE REGULON SENSOR PROTEIN PHOR"/>
    <property type="match status" value="1"/>
</dbReference>
<dbReference type="RefSeq" id="WP_055153576.1">
    <property type="nucleotide sequence ID" value="NZ_CZAW01000068.1"/>
</dbReference>
<evidence type="ECO:0000256" key="3">
    <source>
        <dbReference type="ARBA" id="ARBA00012438"/>
    </source>
</evidence>
<dbReference type="InterPro" id="IPR004358">
    <property type="entry name" value="Sig_transdc_His_kin-like_C"/>
</dbReference>
<dbReference type="InterPro" id="IPR005467">
    <property type="entry name" value="His_kinase_dom"/>
</dbReference>
<dbReference type="Pfam" id="PF02518">
    <property type="entry name" value="HATPase_c"/>
    <property type="match status" value="1"/>
</dbReference>
<keyword evidence="6" id="KW-0418">Kinase</keyword>
<dbReference type="PANTHER" id="PTHR45453">
    <property type="entry name" value="PHOSPHATE REGULON SENSOR PROTEIN PHOR"/>
    <property type="match status" value="1"/>
</dbReference>
<keyword evidence="7" id="KW-0902">Two-component regulatory system</keyword>
<gene>
    <name evidence="10" type="primary">srrB_3</name>
    <name evidence="10" type="ORF">ERS852523_03871</name>
</gene>
<comment type="subcellular location">
    <subcellularLocation>
        <location evidence="2">Membrane</location>
    </subcellularLocation>
</comment>
<organism evidence="10 11">
    <name type="scientific">Blautia wexlerae</name>
    <dbReference type="NCBI Taxonomy" id="418240"/>
    <lineage>
        <taxon>Bacteria</taxon>
        <taxon>Bacillati</taxon>
        <taxon>Bacillota</taxon>
        <taxon>Clostridia</taxon>
        <taxon>Lachnospirales</taxon>
        <taxon>Lachnospiraceae</taxon>
        <taxon>Blautia</taxon>
    </lineage>
</organism>
<accession>A0A174TIY4</accession>
<proteinExistence type="predicted"/>
<evidence type="ECO:0000256" key="1">
    <source>
        <dbReference type="ARBA" id="ARBA00000085"/>
    </source>
</evidence>
<comment type="catalytic activity">
    <reaction evidence="1">
        <text>ATP + protein L-histidine = ADP + protein N-phospho-L-histidine.</text>
        <dbReference type="EC" id="2.7.13.3"/>
    </reaction>
</comment>
<evidence type="ECO:0000256" key="7">
    <source>
        <dbReference type="ARBA" id="ARBA00023012"/>
    </source>
</evidence>
<evidence type="ECO:0000256" key="8">
    <source>
        <dbReference type="SAM" id="Phobius"/>
    </source>
</evidence>
<feature type="transmembrane region" description="Helical" evidence="8">
    <location>
        <begin position="105"/>
        <end position="129"/>
    </location>
</feature>
<dbReference type="Proteomes" id="UP000095712">
    <property type="component" value="Unassembled WGS sequence"/>
</dbReference>
<dbReference type="GO" id="GO:0005886">
    <property type="term" value="C:plasma membrane"/>
    <property type="evidence" value="ECO:0007669"/>
    <property type="project" value="TreeGrafter"/>
</dbReference>
<evidence type="ECO:0000313" key="10">
    <source>
        <dbReference type="EMBL" id="CUQ07808.1"/>
    </source>
</evidence>
<dbReference type="PRINTS" id="PR00344">
    <property type="entry name" value="BCTRLSENSOR"/>
</dbReference>
<reference evidence="10 11" key="1">
    <citation type="submission" date="2015-09" db="EMBL/GenBank/DDBJ databases">
        <authorList>
            <consortium name="Pathogen Informatics"/>
        </authorList>
    </citation>
    <scope>NUCLEOTIDE SEQUENCE [LARGE SCALE GENOMIC DNA]</scope>
    <source>
        <strain evidence="10 11">2789STDY5834911</strain>
    </source>
</reference>
<keyword evidence="4" id="KW-0597">Phosphoprotein</keyword>
<evidence type="ECO:0000256" key="5">
    <source>
        <dbReference type="ARBA" id="ARBA00022679"/>
    </source>
</evidence>
<keyword evidence="8" id="KW-1133">Transmembrane helix</keyword>
<dbReference type="InterPro" id="IPR003661">
    <property type="entry name" value="HisK_dim/P_dom"/>
</dbReference>
<dbReference type="InterPro" id="IPR003594">
    <property type="entry name" value="HATPase_dom"/>
</dbReference>